<dbReference type="AlphaFoldDB" id="A0A6P8TG78"/>
<dbReference type="GO" id="GO:0043065">
    <property type="term" value="P:positive regulation of apoptotic process"/>
    <property type="evidence" value="ECO:0007669"/>
    <property type="project" value="UniProtKB-ARBA"/>
</dbReference>
<dbReference type="OrthoDB" id="6153032at2759"/>
<organism evidence="7 8">
    <name type="scientific">Gymnodraco acuticeps</name>
    <name type="common">Antarctic dragonfish</name>
    <dbReference type="NCBI Taxonomy" id="8218"/>
    <lineage>
        <taxon>Eukaryota</taxon>
        <taxon>Metazoa</taxon>
        <taxon>Chordata</taxon>
        <taxon>Craniata</taxon>
        <taxon>Vertebrata</taxon>
        <taxon>Euteleostomi</taxon>
        <taxon>Actinopterygii</taxon>
        <taxon>Neopterygii</taxon>
        <taxon>Teleostei</taxon>
        <taxon>Neoteleostei</taxon>
        <taxon>Acanthomorphata</taxon>
        <taxon>Eupercaria</taxon>
        <taxon>Perciformes</taxon>
        <taxon>Notothenioidei</taxon>
        <taxon>Bathydraconidae</taxon>
        <taxon>Gymnodraco</taxon>
    </lineage>
</organism>
<evidence type="ECO:0000313" key="8">
    <source>
        <dbReference type="RefSeq" id="XP_034062951.1"/>
    </source>
</evidence>
<evidence type="ECO:0000256" key="1">
    <source>
        <dbReference type="ARBA" id="ARBA00004173"/>
    </source>
</evidence>
<evidence type="ECO:0000256" key="3">
    <source>
        <dbReference type="ARBA" id="ARBA00022946"/>
    </source>
</evidence>
<keyword evidence="4" id="KW-0496">Mitochondrion</keyword>
<evidence type="ECO:0000313" key="7">
    <source>
        <dbReference type="Proteomes" id="UP000515161"/>
    </source>
</evidence>
<dbReference type="SUPFAM" id="SSF46984">
    <property type="entry name" value="Smac/diablo"/>
    <property type="match status" value="1"/>
</dbReference>
<dbReference type="KEGG" id="gacu:117540398"/>
<dbReference type="GeneID" id="117540398"/>
<dbReference type="GO" id="GO:0051402">
    <property type="term" value="P:neuron apoptotic process"/>
    <property type="evidence" value="ECO:0007669"/>
    <property type="project" value="TreeGrafter"/>
</dbReference>
<comment type="similarity">
    <text evidence="6">Belongs to the Smac/DIABLO protein family.</text>
</comment>
<accession>A0A6P8TG78</accession>
<keyword evidence="3" id="KW-0809">Transit peptide</keyword>
<dbReference type="InterPro" id="IPR015142">
    <property type="entry name" value="Smac_DIABLO"/>
</dbReference>
<name>A0A6P8TG78_GYMAC</name>
<comment type="subcellular location">
    <subcellularLocation>
        <location evidence="1">Mitochondrion</location>
    </subcellularLocation>
</comment>
<reference evidence="8" key="1">
    <citation type="submission" date="2025-08" db="UniProtKB">
        <authorList>
            <consortium name="RefSeq"/>
        </authorList>
    </citation>
    <scope>IDENTIFICATION</scope>
</reference>
<protein>
    <recommendedName>
        <fullName evidence="5">Direct IAP-binding protein with low pI</fullName>
    </recommendedName>
</protein>
<dbReference type="PANTHER" id="PTHR32247:SF4">
    <property type="entry name" value="DIRECT IAP-BINDING PROTEIN WITH LOW PI"/>
    <property type="match status" value="1"/>
</dbReference>
<keyword evidence="7" id="KW-1185">Reference proteome</keyword>
<evidence type="ECO:0000256" key="5">
    <source>
        <dbReference type="ARBA" id="ARBA00033049"/>
    </source>
</evidence>
<evidence type="ECO:0000256" key="6">
    <source>
        <dbReference type="ARBA" id="ARBA00046319"/>
    </source>
</evidence>
<dbReference type="RefSeq" id="XP_034062951.1">
    <property type="nucleotide sequence ID" value="XM_034207060.1"/>
</dbReference>
<dbReference type="GO" id="GO:0005739">
    <property type="term" value="C:mitochondrion"/>
    <property type="evidence" value="ECO:0007669"/>
    <property type="project" value="UniProtKB-SubCell"/>
</dbReference>
<evidence type="ECO:0000256" key="4">
    <source>
        <dbReference type="ARBA" id="ARBA00023128"/>
    </source>
</evidence>
<dbReference type="Gene3D" id="1.20.58.70">
    <property type="match status" value="1"/>
</dbReference>
<evidence type="ECO:0000256" key="2">
    <source>
        <dbReference type="ARBA" id="ARBA00022703"/>
    </source>
</evidence>
<dbReference type="FunFam" id="1.20.58.70:FF:000012">
    <property type="entry name" value="diablo homolog, mitochondrial isoform X1"/>
    <property type="match status" value="1"/>
</dbReference>
<dbReference type="GO" id="GO:0008631">
    <property type="term" value="P:intrinsic apoptotic signaling pathway in response to oxidative stress"/>
    <property type="evidence" value="ECO:0007669"/>
    <property type="project" value="TreeGrafter"/>
</dbReference>
<dbReference type="Pfam" id="PF09057">
    <property type="entry name" value="Smac_DIABLO"/>
    <property type="match status" value="1"/>
</dbReference>
<proteinExistence type="inferred from homology"/>
<dbReference type="InParanoid" id="A0A6P8TG78"/>
<sequence>MQAVAQCSVCTSRAAGGLLRKQTDFSLLRTNKSALRRGAACIRLLSISESVLLSKGEPGVQKLGQKRTDTAHRGPLSVGHGLAVPFTQQMENLSYDSLIIRAASVVTDSSSTLLSQTSLALVNALTDYSKAVQTRIIVQRRYLASLGKLTPSEEDLFLAAINAQRAEATDRLQECKRFETNWINSVNVCKMAAEAAHSSGADQASITVRASIQVAQSQVGEARKLAATADKKLAETKAEEIQRMAEYVAFLDGEEHEVHEAYLRED</sequence>
<dbReference type="InterPro" id="IPR009062">
    <property type="entry name" value="Smac/DIABLO-like_sf"/>
</dbReference>
<dbReference type="PANTHER" id="PTHR32247">
    <property type="entry name" value="DIABLO HOMOLOG, MITOCHONDRIAL"/>
    <property type="match status" value="1"/>
</dbReference>
<gene>
    <name evidence="8" type="primary">LOC117540398</name>
</gene>
<dbReference type="Proteomes" id="UP000515161">
    <property type="component" value="Unplaced"/>
</dbReference>
<keyword evidence="2" id="KW-0053">Apoptosis</keyword>